<comment type="function">
    <text evidence="6">Methylates ribosomal protein L11.</text>
</comment>
<name>M1LV70_9PROT</name>
<dbReference type="InterPro" id="IPR004498">
    <property type="entry name" value="Ribosomal_PrmA_MeTrfase"/>
</dbReference>
<sequence length="299" mass="33184">MQELVFYCDYENADCLSEALLLVGACSVTVEDAEIGEIVESPIFGEPGINLQHLAWRKNKISVLIPTHLDVLQILDYSLRDLSLNIAIDHLSFRKIPDTDWVSLVQNQFTPIHITKRLIIIPNNYSKCYDDTKILLEINPGMAFGTGSHPTTHLCLEWLDSNIITGSSVLDYGCGSGILSIAASKLGASSSVAIDIDPQAIYSTMQNAKINNVVIDVGFPDDMFDCKYDVVLANILKEPLQKLANYLFSKIHPGGRIVLSGILSHQADSVIATYSKYMKLSVWKEKEEWVCLEGEKTCK</sequence>
<dbReference type="Proteomes" id="UP000011547">
    <property type="component" value="Chromosome"/>
</dbReference>
<proteinExistence type="inferred from homology"/>
<dbReference type="CDD" id="cd02440">
    <property type="entry name" value="AdoMet_MTases"/>
    <property type="match status" value="1"/>
</dbReference>
<dbReference type="PANTHER" id="PTHR43648:SF1">
    <property type="entry name" value="ELECTRON TRANSFER FLAVOPROTEIN BETA SUBUNIT LYSINE METHYLTRANSFERASE"/>
    <property type="match status" value="1"/>
</dbReference>
<gene>
    <name evidence="6" type="primary">prmA</name>
    <name evidence="7" type="ORF">CDSE_0043</name>
</gene>
<evidence type="ECO:0000256" key="1">
    <source>
        <dbReference type="ARBA" id="ARBA00009741"/>
    </source>
</evidence>
<dbReference type="InterPro" id="IPR029063">
    <property type="entry name" value="SAM-dependent_MTases_sf"/>
</dbReference>
<dbReference type="STRING" id="1208919.CDSE_0043"/>
<protein>
    <recommendedName>
        <fullName evidence="6">Ribosomal protein L11 methyltransferase</fullName>
        <shortName evidence="6">L11 Mtase</shortName>
        <ecNumber evidence="6">2.1.1.-</ecNumber>
    </recommendedName>
</protein>
<comment type="similarity">
    <text evidence="1 6">Belongs to the methyltransferase superfamily. PrmA family.</text>
</comment>
<keyword evidence="4 6" id="KW-0808">Transferase</keyword>
<dbReference type="PANTHER" id="PTHR43648">
    <property type="entry name" value="ELECTRON TRANSFER FLAVOPROTEIN BETA SUBUNIT LYSINE METHYLTRANSFERASE"/>
    <property type="match status" value="1"/>
</dbReference>
<comment type="subcellular location">
    <subcellularLocation>
        <location evidence="6">Cytoplasm</location>
    </subcellularLocation>
</comment>
<dbReference type="eggNOG" id="COG2264">
    <property type="taxonomic scope" value="Bacteria"/>
</dbReference>
<dbReference type="EC" id="2.1.1.-" evidence="6"/>
<dbReference type="HOGENOM" id="CLU_049382_4_1_4"/>
<feature type="binding site" evidence="6">
    <location>
        <position position="173"/>
    </location>
    <ligand>
        <name>S-adenosyl-L-methionine</name>
        <dbReference type="ChEBI" id="CHEBI:59789"/>
    </ligand>
</feature>
<feature type="binding site" evidence="6">
    <location>
        <position position="152"/>
    </location>
    <ligand>
        <name>S-adenosyl-L-methionine</name>
        <dbReference type="ChEBI" id="CHEBI:59789"/>
    </ligand>
</feature>
<evidence type="ECO:0000256" key="3">
    <source>
        <dbReference type="ARBA" id="ARBA00022603"/>
    </source>
</evidence>
<reference evidence="7 8" key="1">
    <citation type="journal article" date="2013" name="Genome Biol. Evol.">
        <title>Genome evolution and phylogenomic analysis of candidatus kinetoplastibacterium, the betaproteobacterial endosymbionts of strigomonas and angomonas.</title>
        <authorList>
            <person name="Alves J.M."/>
            <person name="Serrano M.G."/>
            <person name="Maia da Silva F."/>
            <person name="Voegtly L.J."/>
            <person name="Matveyev A.V."/>
            <person name="Teixeira M.M."/>
            <person name="Camargo E.P."/>
            <person name="Buck G.A."/>
        </authorList>
    </citation>
    <scope>NUCLEOTIDE SEQUENCE [LARGE SCALE GENOMIC DNA]</scope>
    <source>
        <strain evidence="7 8">TCC079E</strain>
    </source>
</reference>
<dbReference type="NCBIfam" id="TIGR00406">
    <property type="entry name" value="prmA"/>
    <property type="match status" value="1"/>
</dbReference>
<organism evidence="7 8">
    <name type="scientific">Candidatus Kinetoplastidibacterium desouzai TCC079E</name>
    <dbReference type="NCBI Taxonomy" id="1208919"/>
    <lineage>
        <taxon>Bacteria</taxon>
        <taxon>Pseudomonadati</taxon>
        <taxon>Pseudomonadota</taxon>
        <taxon>Betaproteobacteria</taxon>
        <taxon>Candidatus Kinetoplastidibacterium</taxon>
    </lineage>
</organism>
<keyword evidence="7" id="KW-0687">Ribonucleoprotein</keyword>
<keyword evidence="2 6" id="KW-0963">Cytoplasm</keyword>
<feature type="binding site" evidence="6">
    <location>
        <position position="195"/>
    </location>
    <ligand>
        <name>S-adenosyl-L-methionine</name>
        <dbReference type="ChEBI" id="CHEBI:59789"/>
    </ligand>
</feature>
<dbReference type="InterPro" id="IPR050078">
    <property type="entry name" value="Ribosomal_L11_MeTrfase_PrmA"/>
</dbReference>
<dbReference type="GO" id="GO:0032259">
    <property type="term" value="P:methylation"/>
    <property type="evidence" value="ECO:0007669"/>
    <property type="project" value="UniProtKB-KW"/>
</dbReference>
<evidence type="ECO:0000256" key="6">
    <source>
        <dbReference type="HAMAP-Rule" id="MF_00735"/>
    </source>
</evidence>
<dbReference type="PIRSF" id="PIRSF000401">
    <property type="entry name" value="RPL11_MTase"/>
    <property type="match status" value="1"/>
</dbReference>
<keyword evidence="7" id="KW-0689">Ribosomal protein</keyword>
<evidence type="ECO:0000256" key="5">
    <source>
        <dbReference type="ARBA" id="ARBA00022691"/>
    </source>
</evidence>
<dbReference type="KEGG" id="kde:CDSE_0043"/>
<dbReference type="GO" id="GO:0016279">
    <property type="term" value="F:protein-lysine N-methyltransferase activity"/>
    <property type="evidence" value="ECO:0007669"/>
    <property type="project" value="TreeGrafter"/>
</dbReference>
<dbReference type="HAMAP" id="MF_00735">
    <property type="entry name" value="Methyltr_PrmA"/>
    <property type="match status" value="1"/>
</dbReference>
<dbReference type="SUPFAM" id="SSF53335">
    <property type="entry name" value="S-adenosyl-L-methionine-dependent methyltransferases"/>
    <property type="match status" value="1"/>
</dbReference>
<comment type="catalytic activity">
    <reaction evidence="6">
        <text>L-lysyl-[protein] + 3 S-adenosyl-L-methionine = N(6),N(6),N(6)-trimethyl-L-lysyl-[protein] + 3 S-adenosyl-L-homocysteine + 3 H(+)</text>
        <dbReference type="Rhea" id="RHEA:54192"/>
        <dbReference type="Rhea" id="RHEA-COMP:9752"/>
        <dbReference type="Rhea" id="RHEA-COMP:13826"/>
        <dbReference type="ChEBI" id="CHEBI:15378"/>
        <dbReference type="ChEBI" id="CHEBI:29969"/>
        <dbReference type="ChEBI" id="CHEBI:57856"/>
        <dbReference type="ChEBI" id="CHEBI:59789"/>
        <dbReference type="ChEBI" id="CHEBI:61961"/>
    </reaction>
</comment>
<dbReference type="GO" id="GO:0005840">
    <property type="term" value="C:ribosome"/>
    <property type="evidence" value="ECO:0007669"/>
    <property type="project" value="UniProtKB-KW"/>
</dbReference>
<feature type="binding site" evidence="6">
    <location>
        <position position="234"/>
    </location>
    <ligand>
        <name>S-adenosyl-L-methionine</name>
        <dbReference type="ChEBI" id="CHEBI:59789"/>
    </ligand>
</feature>
<keyword evidence="8" id="KW-1185">Reference proteome</keyword>
<dbReference type="GO" id="GO:0005829">
    <property type="term" value="C:cytosol"/>
    <property type="evidence" value="ECO:0007669"/>
    <property type="project" value="TreeGrafter"/>
</dbReference>
<evidence type="ECO:0000256" key="2">
    <source>
        <dbReference type="ARBA" id="ARBA00022490"/>
    </source>
</evidence>
<keyword evidence="3 6" id="KW-0489">Methyltransferase</keyword>
<dbReference type="Pfam" id="PF06325">
    <property type="entry name" value="PrmA"/>
    <property type="match status" value="1"/>
</dbReference>
<dbReference type="Gene3D" id="3.40.50.150">
    <property type="entry name" value="Vaccinia Virus protein VP39"/>
    <property type="match status" value="1"/>
</dbReference>
<evidence type="ECO:0000256" key="4">
    <source>
        <dbReference type="ARBA" id="ARBA00022679"/>
    </source>
</evidence>
<dbReference type="EMBL" id="CP003803">
    <property type="protein sequence ID" value="AGF47164.1"/>
    <property type="molecule type" value="Genomic_DNA"/>
</dbReference>
<keyword evidence="5 6" id="KW-0949">S-adenosyl-L-methionine</keyword>
<evidence type="ECO:0000313" key="8">
    <source>
        <dbReference type="Proteomes" id="UP000011547"/>
    </source>
</evidence>
<accession>M1LV70</accession>
<dbReference type="RefSeq" id="WP_015396575.1">
    <property type="nucleotide sequence ID" value="NC_020294.1"/>
</dbReference>
<dbReference type="AlphaFoldDB" id="M1LV70"/>
<dbReference type="OrthoDB" id="9785995at2"/>
<evidence type="ECO:0000313" key="7">
    <source>
        <dbReference type="EMBL" id="AGF47164.1"/>
    </source>
</evidence>
<dbReference type="PATRIC" id="fig|1208919.3.peg.607"/>